<dbReference type="OrthoDB" id="2990096at2759"/>
<evidence type="ECO:0000313" key="1">
    <source>
        <dbReference type="EMBL" id="TFK36944.1"/>
    </source>
</evidence>
<dbReference type="Proteomes" id="UP000308652">
    <property type="component" value="Unassembled WGS sequence"/>
</dbReference>
<evidence type="ECO:0000313" key="2">
    <source>
        <dbReference type="Proteomes" id="UP000308652"/>
    </source>
</evidence>
<sequence>MTGISRAFPQLLADTTHKPLFSIEYPDTWVTQTGYALYQDWKKQSNDIREAVADTPPTASLITLKAFRKKIVTTDYIGDTFFALDDAATWIQSGAFHAYIRFLNQREIIMACLSHLRKQAHVAAAQAFLSKHLSVPVQMLPALAHSHHPSSPTLP</sequence>
<reference evidence="1 2" key="1">
    <citation type="journal article" date="2019" name="Nat. Ecol. Evol.">
        <title>Megaphylogeny resolves global patterns of mushroom evolution.</title>
        <authorList>
            <person name="Varga T."/>
            <person name="Krizsan K."/>
            <person name="Foldi C."/>
            <person name="Dima B."/>
            <person name="Sanchez-Garcia M."/>
            <person name="Sanchez-Ramirez S."/>
            <person name="Szollosi G.J."/>
            <person name="Szarkandi J.G."/>
            <person name="Papp V."/>
            <person name="Albert L."/>
            <person name="Andreopoulos W."/>
            <person name="Angelini C."/>
            <person name="Antonin V."/>
            <person name="Barry K.W."/>
            <person name="Bougher N.L."/>
            <person name="Buchanan P."/>
            <person name="Buyck B."/>
            <person name="Bense V."/>
            <person name="Catcheside P."/>
            <person name="Chovatia M."/>
            <person name="Cooper J."/>
            <person name="Damon W."/>
            <person name="Desjardin D."/>
            <person name="Finy P."/>
            <person name="Geml J."/>
            <person name="Haridas S."/>
            <person name="Hughes K."/>
            <person name="Justo A."/>
            <person name="Karasinski D."/>
            <person name="Kautmanova I."/>
            <person name="Kiss B."/>
            <person name="Kocsube S."/>
            <person name="Kotiranta H."/>
            <person name="LaButti K.M."/>
            <person name="Lechner B.E."/>
            <person name="Liimatainen K."/>
            <person name="Lipzen A."/>
            <person name="Lukacs Z."/>
            <person name="Mihaltcheva S."/>
            <person name="Morgado L.N."/>
            <person name="Niskanen T."/>
            <person name="Noordeloos M.E."/>
            <person name="Ohm R.A."/>
            <person name="Ortiz-Santana B."/>
            <person name="Ovrebo C."/>
            <person name="Racz N."/>
            <person name="Riley R."/>
            <person name="Savchenko A."/>
            <person name="Shiryaev A."/>
            <person name="Soop K."/>
            <person name="Spirin V."/>
            <person name="Szebenyi C."/>
            <person name="Tomsovsky M."/>
            <person name="Tulloss R.E."/>
            <person name="Uehling J."/>
            <person name="Grigoriev I.V."/>
            <person name="Vagvolgyi C."/>
            <person name="Papp T."/>
            <person name="Martin F.M."/>
            <person name="Miettinen O."/>
            <person name="Hibbett D.S."/>
            <person name="Nagy L.G."/>
        </authorList>
    </citation>
    <scope>NUCLEOTIDE SEQUENCE [LARGE SCALE GENOMIC DNA]</scope>
    <source>
        <strain evidence="1 2">CBS 166.37</strain>
    </source>
</reference>
<dbReference type="AlphaFoldDB" id="A0A5C3LV25"/>
<proteinExistence type="predicted"/>
<gene>
    <name evidence="1" type="ORF">BDQ12DRAFT_736679</name>
</gene>
<organism evidence="1 2">
    <name type="scientific">Crucibulum laeve</name>
    <dbReference type="NCBI Taxonomy" id="68775"/>
    <lineage>
        <taxon>Eukaryota</taxon>
        <taxon>Fungi</taxon>
        <taxon>Dikarya</taxon>
        <taxon>Basidiomycota</taxon>
        <taxon>Agaricomycotina</taxon>
        <taxon>Agaricomycetes</taxon>
        <taxon>Agaricomycetidae</taxon>
        <taxon>Agaricales</taxon>
        <taxon>Agaricineae</taxon>
        <taxon>Nidulariaceae</taxon>
        <taxon>Crucibulum</taxon>
    </lineage>
</organism>
<accession>A0A5C3LV25</accession>
<name>A0A5C3LV25_9AGAR</name>
<dbReference type="EMBL" id="ML213611">
    <property type="protein sequence ID" value="TFK36944.1"/>
    <property type="molecule type" value="Genomic_DNA"/>
</dbReference>
<protein>
    <submittedName>
        <fullName evidence="1">Uncharacterized protein</fullName>
    </submittedName>
</protein>
<keyword evidence="2" id="KW-1185">Reference proteome</keyword>